<keyword evidence="2" id="KW-1185">Reference proteome</keyword>
<comment type="caution">
    <text evidence="1">The sequence shown here is derived from an EMBL/GenBank/DDBJ whole genome shotgun (WGS) entry which is preliminary data.</text>
</comment>
<name>A0ABY3CCQ7_9GAMM</name>
<accession>A0ABY3CCQ7</accession>
<reference evidence="1 2" key="1">
    <citation type="journal article" date="2019" name="Antonie Van Leeuwenhoek">
        <title>Description of 'Ca. Methylobacter oryzae' KRF1, a novel species from the environmentally important Methylobacter clade 2.</title>
        <authorList>
            <person name="Khatri K."/>
            <person name="Mohite J.A."/>
            <person name="Pandit P.S."/>
            <person name="Bahulikar R."/>
            <person name="Rahalkar M.C."/>
        </authorList>
    </citation>
    <scope>NUCLEOTIDE SEQUENCE [LARGE SCALE GENOMIC DNA]</scope>
    <source>
        <strain evidence="1 2">KRF1</strain>
    </source>
</reference>
<organism evidence="1 2">
    <name type="scientific">Candidatus Methylobacter oryzae</name>
    <dbReference type="NCBI Taxonomy" id="2497749"/>
    <lineage>
        <taxon>Bacteria</taxon>
        <taxon>Pseudomonadati</taxon>
        <taxon>Pseudomonadota</taxon>
        <taxon>Gammaproteobacteria</taxon>
        <taxon>Methylococcales</taxon>
        <taxon>Methylococcaceae</taxon>
        <taxon>Methylobacter</taxon>
    </lineage>
</organism>
<sequence length="64" mass="7507">MTTLCDPELLNEAQRLGLHHTKKETLNSALQAYIEKCKRKAVLEAFGSFDFDEIYDYKKAREKR</sequence>
<dbReference type="RefSeq" id="WP_127030565.1">
    <property type="nucleotide sequence ID" value="NZ_RYFG02000068.1"/>
</dbReference>
<protein>
    <submittedName>
        <fullName evidence="1">Type II toxin-antitoxin system VapB family antitoxin</fullName>
    </submittedName>
</protein>
<dbReference type="Proteomes" id="UP000733744">
    <property type="component" value="Unassembled WGS sequence"/>
</dbReference>
<evidence type="ECO:0000313" key="1">
    <source>
        <dbReference type="EMBL" id="TRW98097.1"/>
    </source>
</evidence>
<dbReference type="Pfam" id="PF09957">
    <property type="entry name" value="VapB_antitoxin"/>
    <property type="match status" value="1"/>
</dbReference>
<proteinExistence type="predicted"/>
<gene>
    <name evidence="1" type="ORF">EKO24_007245</name>
</gene>
<dbReference type="EMBL" id="RYFG02000068">
    <property type="protein sequence ID" value="TRW98097.1"/>
    <property type="molecule type" value="Genomic_DNA"/>
</dbReference>
<evidence type="ECO:0000313" key="2">
    <source>
        <dbReference type="Proteomes" id="UP000733744"/>
    </source>
</evidence>
<dbReference type="InterPro" id="IPR019239">
    <property type="entry name" value="VapB_antitoxin"/>
</dbReference>